<sequence>MKNIITLCLLCVLTSFIANAQVGIGTTNPQEALHVSGSQGLIRIDGLSSSNNANNLGGSSVYNVVADRNGTLGLGMLSGEISSDSNIPTPVVVQTQLNSSLNSAELYQKNFTLSQRAMVVITYYVAVDFQSYDGASKIDDGRAKVAHNYFYLGDGTTANTSKSYGMTSVVYSNVNCDAATGYVYNSRSMTIMLEPGTHSIHLQGAAFGGGLVADAAFRAIFGNGDRLDIQAIYL</sequence>
<gene>
    <name evidence="2" type="ORF">G5B37_05510</name>
</gene>
<organism evidence="2 3">
    <name type="scientific">Rasiella rasia</name>
    <dbReference type="NCBI Taxonomy" id="2744027"/>
    <lineage>
        <taxon>Bacteria</taxon>
        <taxon>Pseudomonadati</taxon>
        <taxon>Bacteroidota</taxon>
        <taxon>Flavobacteriia</taxon>
        <taxon>Flavobacteriales</taxon>
        <taxon>Flavobacteriaceae</taxon>
        <taxon>Rasiella</taxon>
    </lineage>
</organism>
<feature type="signal peptide" evidence="1">
    <location>
        <begin position="1"/>
        <end position="20"/>
    </location>
</feature>
<protein>
    <submittedName>
        <fullName evidence="2">Uncharacterized protein</fullName>
    </submittedName>
</protein>
<proteinExistence type="predicted"/>
<keyword evidence="3" id="KW-1185">Reference proteome</keyword>
<dbReference type="Proteomes" id="UP000505306">
    <property type="component" value="Chromosome"/>
</dbReference>
<accession>A0A6G6GKF3</accession>
<dbReference type="RefSeq" id="WP_164679069.1">
    <property type="nucleotide sequence ID" value="NZ_CP049057.1"/>
</dbReference>
<feature type="chain" id="PRO_5026008742" evidence="1">
    <location>
        <begin position="21"/>
        <end position="234"/>
    </location>
</feature>
<name>A0A6G6GKF3_9FLAO</name>
<keyword evidence="1" id="KW-0732">Signal</keyword>
<evidence type="ECO:0000313" key="3">
    <source>
        <dbReference type="Proteomes" id="UP000505306"/>
    </source>
</evidence>
<dbReference type="EMBL" id="CP049057">
    <property type="protein sequence ID" value="QIE59039.1"/>
    <property type="molecule type" value="Genomic_DNA"/>
</dbReference>
<evidence type="ECO:0000313" key="2">
    <source>
        <dbReference type="EMBL" id="QIE59039.1"/>
    </source>
</evidence>
<evidence type="ECO:0000256" key="1">
    <source>
        <dbReference type="SAM" id="SignalP"/>
    </source>
</evidence>
<reference evidence="2 3" key="1">
    <citation type="submission" date="2020-02" db="EMBL/GenBank/DDBJ databases">
        <title>Complete genome sequence of Flavobacteriaceae bacterium.</title>
        <authorList>
            <person name="Kim S.-J."/>
            <person name="Kim Y.-S."/>
            <person name="Kim K.-H."/>
        </authorList>
    </citation>
    <scope>NUCLEOTIDE SEQUENCE [LARGE SCALE GENOMIC DNA]</scope>
    <source>
        <strain evidence="2 3">RR4-40</strain>
    </source>
</reference>
<dbReference type="AlphaFoldDB" id="A0A6G6GKF3"/>
<dbReference type="KEGG" id="mgel:G5B37_05510"/>